<feature type="transmembrane region" description="Helical" evidence="1">
    <location>
        <begin position="44"/>
        <end position="63"/>
    </location>
</feature>
<dbReference type="EMBL" id="AP023326">
    <property type="protein sequence ID" value="BCI68162.1"/>
    <property type="molecule type" value="Genomic_DNA"/>
</dbReference>
<keyword evidence="1" id="KW-0472">Membrane</keyword>
<organism evidence="2 3">
    <name type="scientific">Acetobacter aceti</name>
    <dbReference type="NCBI Taxonomy" id="435"/>
    <lineage>
        <taxon>Bacteria</taxon>
        <taxon>Pseudomonadati</taxon>
        <taxon>Pseudomonadota</taxon>
        <taxon>Alphaproteobacteria</taxon>
        <taxon>Acetobacterales</taxon>
        <taxon>Acetobacteraceae</taxon>
        <taxon>Acetobacter</taxon>
        <taxon>Acetobacter subgen. Acetobacter</taxon>
    </lineage>
</organism>
<sequence length="65" mass="7108">MPLPQSFHALSHTQDFTGAQTAPGPGHTTALPLTWMGRAWWQRLACMIIPCAALWGLIAWAVILP</sequence>
<protein>
    <submittedName>
        <fullName evidence="2">Uncharacterized protein</fullName>
    </submittedName>
</protein>
<evidence type="ECO:0000256" key="1">
    <source>
        <dbReference type="SAM" id="Phobius"/>
    </source>
</evidence>
<proteinExistence type="predicted"/>
<reference evidence="2 3" key="1">
    <citation type="submission" date="2020-07" db="EMBL/GenBank/DDBJ databases">
        <title>Complete Genome Sequence of an acetic acid bacterium, Acetobacter aceti JCM20276.</title>
        <authorList>
            <person name="Hirose Y."/>
            <person name="Mihara H."/>
        </authorList>
    </citation>
    <scope>NUCLEOTIDE SEQUENCE [LARGE SCALE GENOMIC DNA]</scope>
    <source>
        <strain evidence="2 3">JCM20276</strain>
    </source>
</reference>
<accession>A0A6S6PTW0</accession>
<keyword evidence="1" id="KW-0812">Transmembrane</keyword>
<gene>
    <name evidence="2" type="ORF">AAJCM20276_27860</name>
</gene>
<evidence type="ECO:0000313" key="3">
    <source>
        <dbReference type="Proteomes" id="UP000515220"/>
    </source>
</evidence>
<evidence type="ECO:0000313" key="2">
    <source>
        <dbReference type="EMBL" id="BCI68162.1"/>
    </source>
</evidence>
<dbReference type="Proteomes" id="UP000515220">
    <property type="component" value="Chromosome"/>
</dbReference>
<keyword evidence="1" id="KW-1133">Transmembrane helix</keyword>
<dbReference type="AlphaFoldDB" id="A0A6S6PTW0"/>
<name>A0A6S6PTW0_ACEAC</name>